<dbReference type="InterPro" id="IPR018149">
    <property type="entry name" value="Lys-tRNA-synth_II_C"/>
</dbReference>
<dbReference type="InterPro" id="IPR004364">
    <property type="entry name" value="Aa-tRNA-synt_II"/>
</dbReference>
<keyword evidence="2" id="KW-0547">Nucleotide-binding</keyword>
<organism evidence="6 7">
    <name type="scientific">Exophiala bonariae</name>
    <dbReference type="NCBI Taxonomy" id="1690606"/>
    <lineage>
        <taxon>Eukaryota</taxon>
        <taxon>Fungi</taxon>
        <taxon>Dikarya</taxon>
        <taxon>Ascomycota</taxon>
        <taxon>Pezizomycotina</taxon>
        <taxon>Eurotiomycetes</taxon>
        <taxon>Chaetothyriomycetidae</taxon>
        <taxon>Chaetothyriales</taxon>
        <taxon>Herpotrichiellaceae</taxon>
        <taxon>Exophiala</taxon>
    </lineage>
</organism>
<dbReference type="GO" id="GO:0000049">
    <property type="term" value="F:tRNA binding"/>
    <property type="evidence" value="ECO:0007669"/>
    <property type="project" value="TreeGrafter"/>
</dbReference>
<dbReference type="GO" id="GO:0005739">
    <property type="term" value="C:mitochondrion"/>
    <property type="evidence" value="ECO:0007669"/>
    <property type="project" value="TreeGrafter"/>
</dbReference>
<evidence type="ECO:0000256" key="3">
    <source>
        <dbReference type="ARBA" id="ARBA00022840"/>
    </source>
</evidence>
<name>A0AAV9NG79_9EURO</name>
<dbReference type="AlphaFoldDB" id="A0AAV9NG79"/>
<dbReference type="PANTHER" id="PTHR42918:SF5">
    <property type="entry name" value="LYSINE--TRNA LIGASE, MITOCHONDRIAL"/>
    <property type="match status" value="1"/>
</dbReference>
<sequence>MAGTAINYSPTCTTARPQRVPVRCFTSKTSRLAQLNGGKETPPQYSSDEVRARAEELHASGKELYPRYSGSSRTTSIRSLIARVDAAESEAQPSQGDAAADVQVLGRISSIRTHSSKLAFIDIVEDQLKLQIVLSLSALESSGISKDDFKRQCNLIRRGDFISINGHPPYRASNGQVSIKGTSLPALQSPCLNRFPIEERGFSTNESSNTHFRDRHVEMLTDPSMIETIKTRAAIIKTLRSFFEEKSFAEVQTPILANQAGGATARPFSTAATEFSDGRQLSLRIAPELWLKRLIVGGMDRIFEIGPSFRNEGLDKTHNPEFSTCEFYAVGHDLPRLMKYTQDLLVQLAHAVEDLKFPLPQHTTALLQAIQGEFQVLDFLPALSSALNQPLPDLHSPTAQQDLLSIFQYHSLPIPSTPTLPRLLDKLSSIYLEPQSLNGGPPTWITNIPTCLSPLAKSHLSSSTSNESSTPPQEIAARAELFINGHEIVNCYEEENSPTAQRRKFLEQQFYANQDLSSTSSPSISDDEVMPLDESYLRALEWGLPPTGGWGCGIDRLVMLFTGRERIADVLSFGSLRHVSHREDGGGREREKEKGE</sequence>
<dbReference type="Gene3D" id="2.40.50.140">
    <property type="entry name" value="Nucleic acid-binding proteins"/>
    <property type="match status" value="1"/>
</dbReference>
<evidence type="ECO:0000256" key="4">
    <source>
        <dbReference type="ARBA" id="ARBA00023146"/>
    </source>
</evidence>
<keyword evidence="3" id="KW-0067">ATP-binding</keyword>
<evidence type="ECO:0000259" key="5">
    <source>
        <dbReference type="PROSITE" id="PS50862"/>
    </source>
</evidence>
<dbReference type="InterPro" id="IPR012340">
    <property type="entry name" value="NA-bd_OB-fold"/>
</dbReference>
<dbReference type="PROSITE" id="PS50862">
    <property type="entry name" value="AA_TRNA_LIGASE_II"/>
    <property type="match status" value="1"/>
</dbReference>
<dbReference type="GO" id="GO:0070154">
    <property type="term" value="P:mitochondrial lysyl-tRNA aminoacylation"/>
    <property type="evidence" value="ECO:0007669"/>
    <property type="project" value="TreeGrafter"/>
</dbReference>
<dbReference type="Pfam" id="PF00152">
    <property type="entry name" value="tRNA-synt_2"/>
    <property type="match status" value="1"/>
</dbReference>
<gene>
    <name evidence="6" type="ORF">LTR84_011525</name>
</gene>
<proteinExistence type="predicted"/>
<dbReference type="GO" id="GO:0005524">
    <property type="term" value="F:ATP binding"/>
    <property type="evidence" value="ECO:0007669"/>
    <property type="project" value="UniProtKB-KW"/>
</dbReference>
<dbReference type="InterPro" id="IPR006195">
    <property type="entry name" value="aa-tRNA-synth_II"/>
</dbReference>
<dbReference type="SUPFAM" id="SSF55681">
    <property type="entry name" value="Class II aaRS and biotin synthetases"/>
    <property type="match status" value="1"/>
</dbReference>
<dbReference type="SUPFAM" id="SSF50249">
    <property type="entry name" value="Nucleic acid-binding proteins"/>
    <property type="match status" value="1"/>
</dbReference>
<dbReference type="GeneID" id="89979675"/>
<protein>
    <recommendedName>
        <fullName evidence="5">Aminoacyl-transfer RNA synthetases class-II family profile domain-containing protein</fullName>
    </recommendedName>
</protein>
<dbReference type="EMBL" id="JAVRRD010000006">
    <property type="protein sequence ID" value="KAK5057525.1"/>
    <property type="molecule type" value="Genomic_DNA"/>
</dbReference>
<reference evidence="6 7" key="1">
    <citation type="submission" date="2023-08" db="EMBL/GenBank/DDBJ databases">
        <title>Black Yeasts Isolated from many extreme environments.</title>
        <authorList>
            <person name="Coleine C."/>
            <person name="Stajich J.E."/>
            <person name="Selbmann L."/>
        </authorList>
    </citation>
    <scope>NUCLEOTIDE SEQUENCE [LARGE SCALE GENOMIC DNA]</scope>
    <source>
        <strain evidence="6 7">CCFEE 5792</strain>
    </source>
</reference>
<comment type="caution">
    <text evidence="6">The sequence shown here is derived from an EMBL/GenBank/DDBJ whole genome shotgun (WGS) entry which is preliminary data.</text>
</comment>
<dbReference type="InterPro" id="IPR045864">
    <property type="entry name" value="aa-tRNA-synth_II/BPL/LPL"/>
</dbReference>
<feature type="domain" description="Aminoacyl-transfer RNA synthetases class-II family profile" evidence="5">
    <location>
        <begin position="232"/>
        <end position="569"/>
    </location>
</feature>
<dbReference type="Proteomes" id="UP001358417">
    <property type="component" value="Unassembled WGS sequence"/>
</dbReference>
<dbReference type="RefSeq" id="XP_064708643.1">
    <property type="nucleotide sequence ID" value="XM_064855054.1"/>
</dbReference>
<accession>A0AAV9NG79</accession>
<evidence type="ECO:0000256" key="2">
    <source>
        <dbReference type="ARBA" id="ARBA00022741"/>
    </source>
</evidence>
<evidence type="ECO:0000313" key="6">
    <source>
        <dbReference type="EMBL" id="KAK5057525.1"/>
    </source>
</evidence>
<dbReference type="PANTHER" id="PTHR42918">
    <property type="entry name" value="LYSYL-TRNA SYNTHETASE"/>
    <property type="match status" value="1"/>
</dbReference>
<dbReference type="GO" id="GO:0004824">
    <property type="term" value="F:lysine-tRNA ligase activity"/>
    <property type="evidence" value="ECO:0007669"/>
    <property type="project" value="InterPro"/>
</dbReference>
<evidence type="ECO:0000313" key="7">
    <source>
        <dbReference type="Proteomes" id="UP001358417"/>
    </source>
</evidence>
<keyword evidence="7" id="KW-1185">Reference proteome</keyword>
<evidence type="ECO:0000256" key="1">
    <source>
        <dbReference type="ARBA" id="ARBA00022598"/>
    </source>
</evidence>
<keyword evidence="1" id="KW-0436">Ligase</keyword>
<dbReference type="PRINTS" id="PR00982">
    <property type="entry name" value="TRNASYNTHLYS"/>
</dbReference>
<keyword evidence="4" id="KW-0030">Aminoacyl-tRNA synthetase</keyword>
<dbReference type="Gene3D" id="3.30.930.10">
    <property type="entry name" value="Bira Bifunctional Protein, Domain 2"/>
    <property type="match status" value="1"/>
</dbReference>